<dbReference type="Proteomes" id="UP000001514">
    <property type="component" value="Unassembled WGS sequence"/>
</dbReference>
<reference evidence="1 2" key="1">
    <citation type="journal article" date="2011" name="Science">
        <title>The Selaginella genome identifies genetic changes associated with the evolution of vascular plants.</title>
        <authorList>
            <person name="Banks J.A."/>
            <person name="Nishiyama T."/>
            <person name="Hasebe M."/>
            <person name="Bowman J.L."/>
            <person name="Gribskov M."/>
            <person name="dePamphilis C."/>
            <person name="Albert V.A."/>
            <person name="Aono N."/>
            <person name="Aoyama T."/>
            <person name="Ambrose B.A."/>
            <person name="Ashton N.W."/>
            <person name="Axtell M.J."/>
            <person name="Barker E."/>
            <person name="Barker M.S."/>
            <person name="Bennetzen J.L."/>
            <person name="Bonawitz N.D."/>
            <person name="Chapple C."/>
            <person name="Cheng C."/>
            <person name="Correa L.G."/>
            <person name="Dacre M."/>
            <person name="DeBarry J."/>
            <person name="Dreyer I."/>
            <person name="Elias M."/>
            <person name="Engstrom E.M."/>
            <person name="Estelle M."/>
            <person name="Feng L."/>
            <person name="Finet C."/>
            <person name="Floyd S.K."/>
            <person name="Frommer W.B."/>
            <person name="Fujita T."/>
            <person name="Gramzow L."/>
            <person name="Gutensohn M."/>
            <person name="Harholt J."/>
            <person name="Hattori M."/>
            <person name="Heyl A."/>
            <person name="Hirai T."/>
            <person name="Hiwatashi Y."/>
            <person name="Ishikawa M."/>
            <person name="Iwata M."/>
            <person name="Karol K.G."/>
            <person name="Koehler B."/>
            <person name="Kolukisaoglu U."/>
            <person name="Kubo M."/>
            <person name="Kurata T."/>
            <person name="Lalonde S."/>
            <person name="Li K."/>
            <person name="Li Y."/>
            <person name="Litt A."/>
            <person name="Lyons E."/>
            <person name="Manning G."/>
            <person name="Maruyama T."/>
            <person name="Michael T.P."/>
            <person name="Mikami K."/>
            <person name="Miyazaki S."/>
            <person name="Morinaga S."/>
            <person name="Murata T."/>
            <person name="Mueller-Roeber B."/>
            <person name="Nelson D.R."/>
            <person name="Obara M."/>
            <person name="Oguri Y."/>
            <person name="Olmstead R.G."/>
            <person name="Onodera N."/>
            <person name="Petersen B.L."/>
            <person name="Pils B."/>
            <person name="Prigge M."/>
            <person name="Rensing S.A."/>
            <person name="Riano-Pachon D.M."/>
            <person name="Roberts A.W."/>
            <person name="Sato Y."/>
            <person name="Scheller H.V."/>
            <person name="Schulz B."/>
            <person name="Schulz C."/>
            <person name="Shakirov E.V."/>
            <person name="Shibagaki N."/>
            <person name="Shinohara N."/>
            <person name="Shippen D.E."/>
            <person name="Soerensen I."/>
            <person name="Sotooka R."/>
            <person name="Sugimoto N."/>
            <person name="Sugita M."/>
            <person name="Sumikawa N."/>
            <person name="Tanurdzic M."/>
            <person name="Theissen G."/>
            <person name="Ulvskov P."/>
            <person name="Wakazuki S."/>
            <person name="Weng J.K."/>
            <person name="Willats W.W."/>
            <person name="Wipf D."/>
            <person name="Wolf P.G."/>
            <person name="Yang L."/>
            <person name="Zimmer A.D."/>
            <person name="Zhu Q."/>
            <person name="Mitros T."/>
            <person name="Hellsten U."/>
            <person name="Loque D."/>
            <person name="Otillar R."/>
            <person name="Salamov A."/>
            <person name="Schmutz J."/>
            <person name="Shapiro H."/>
            <person name="Lindquist E."/>
            <person name="Lucas S."/>
            <person name="Rokhsar D."/>
            <person name="Grigoriev I.V."/>
        </authorList>
    </citation>
    <scope>NUCLEOTIDE SEQUENCE [LARGE SCALE GENOMIC DNA]</scope>
</reference>
<dbReference type="AlphaFoldDB" id="D8T6R8"/>
<dbReference type="KEGG" id="smo:SELMODRAFT_429618"/>
<name>D8T6R8_SELML</name>
<keyword evidence="2" id="KW-1185">Reference proteome</keyword>
<gene>
    <name evidence="1" type="ORF">SELMODRAFT_429618</name>
</gene>
<dbReference type="EMBL" id="GL377683">
    <property type="protein sequence ID" value="EFJ07585.1"/>
    <property type="molecule type" value="Genomic_DNA"/>
</dbReference>
<sequence length="160" mass="18469">MGKQRSTAMHPLTKEFVFEPTVVSPESANLLFACNPAWKRTRALDNWLCEVSLYEFSHIMEKEYKIEWCMPPGCIEIIKNYKSGSSLQMSNITNEAKPRLKFLITTLKMHKSSSSARKAIVILYDDLQHKIEVDIASYLYKKLIKGNPLNNKTDPQRPEM</sequence>
<accession>D8T6R8</accession>
<proteinExistence type="predicted"/>
<evidence type="ECO:0000313" key="1">
    <source>
        <dbReference type="EMBL" id="EFJ07585.1"/>
    </source>
</evidence>
<evidence type="ECO:0000313" key="2">
    <source>
        <dbReference type="Proteomes" id="UP000001514"/>
    </source>
</evidence>
<dbReference type="InParanoid" id="D8T6R8"/>
<dbReference type="Gramene" id="EFJ07585">
    <property type="protein sequence ID" value="EFJ07585"/>
    <property type="gene ID" value="SELMODRAFT_429618"/>
</dbReference>
<dbReference type="HOGENOM" id="CLU_1655181_0_0_1"/>
<organism evidence="2">
    <name type="scientific">Selaginella moellendorffii</name>
    <name type="common">Spikemoss</name>
    <dbReference type="NCBI Taxonomy" id="88036"/>
    <lineage>
        <taxon>Eukaryota</taxon>
        <taxon>Viridiplantae</taxon>
        <taxon>Streptophyta</taxon>
        <taxon>Embryophyta</taxon>
        <taxon>Tracheophyta</taxon>
        <taxon>Lycopodiopsida</taxon>
        <taxon>Selaginellales</taxon>
        <taxon>Selaginellaceae</taxon>
        <taxon>Selaginella</taxon>
    </lineage>
</organism>
<protein>
    <submittedName>
        <fullName evidence="1">Uncharacterized protein</fullName>
    </submittedName>
</protein>